<keyword evidence="1" id="KW-0472">Membrane</keyword>
<gene>
    <name evidence="2" type="ORF">MBHS_01262</name>
</gene>
<sequence length="162" mass="17767">MSIKTILLNKTAGLITAGVVGASAITGVTTYAMTDNANEDKVEKLKSENAIMVKENQEEINSIKVVSATKSPLQGVWDMAIKKADEGKVYFSYGTPDRINSSNPINYFTVVSKTGNNPKQIACVKLDNTVEVRCYRRPNIIVINSPIEQLTTQQAIDWLNSL</sequence>
<keyword evidence="1" id="KW-0812">Transmembrane</keyword>
<feature type="transmembrane region" description="Helical" evidence="1">
    <location>
        <begin position="12"/>
        <end position="33"/>
    </location>
</feature>
<name>A0A1H6F7W4_9GAMM</name>
<accession>A0A1H6F7W4</accession>
<keyword evidence="1" id="KW-1133">Transmembrane helix</keyword>
<dbReference type="AlphaFoldDB" id="A0A1H6F7W4"/>
<dbReference type="Proteomes" id="UP000236724">
    <property type="component" value="Unassembled WGS sequence"/>
</dbReference>
<evidence type="ECO:0000313" key="3">
    <source>
        <dbReference type="Proteomes" id="UP000236724"/>
    </source>
</evidence>
<keyword evidence="3" id="KW-1185">Reference proteome</keyword>
<reference evidence="2 3" key="1">
    <citation type="submission" date="2016-10" db="EMBL/GenBank/DDBJ databases">
        <authorList>
            <person name="de Groot N.N."/>
        </authorList>
    </citation>
    <scope>NUCLEOTIDE SEQUENCE [LARGE SCALE GENOMIC DNA]</scope>
    <source>
        <strain evidence="2">MBHS1</strain>
    </source>
</reference>
<evidence type="ECO:0000313" key="2">
    <source>
        <dbReference type="EMBL" id="SEH05409.1"/>
    </source>
</evidence>
<organism evidence="2 3">
    <name type="scientific">Candidatus Venteria ishoeyi</name>
    <dbReference type="NCBI Taxonomy" id="1899563"/>
    <lineage>
        <taxon>Bacteria</taxon>
        <taxon>Pseudomonadati</taxon>
        <taxon>Pseudomonadota</taxon>
        <taxon>Gammaproteobacteria</taxon>
        <taxon>Thiotrichales</taxon>
        <taxon>Thiotrichaceae</taxon>
        <taxon>Venteria</taxon>
    </lineage>
</organism>
<dbReference type="RefSeq" id="WP_103919346.1">
    <property type="nucleotide sequence ID" value="NZ_FMSV02000232.1"/>
</dbReference>
<proteinExistence type="predicted"/>
<dbReference type="EMBL" id="FMSV02000232">
    <property type="protein sequence ID" value="SEH05409.1"/>
    <property type="molecule type" value="Genomic_DNA"/>
</dbReference>
<protein>
    <submittedName>
        <fullName evidence="2">Uncharacterized protein</fullName>
    </submittedName>
</protein>
<evidence type="ECO:0000256" key="1">
    <source>
        <dbReference type="SAM" id="Phobius"/>
    </source>
</evidence>